<dbReference type="NCBIfam" id="TIGR01549">
    <property type="entry name" value="HAD-SF-IA-v1"/>
    <property type="match status" value="1"/>
</dbReference>
<comment type="caution">
    <text evidence="1">The sequence shown here is derived from an EMBL/GenBank/DDBJ whole genome shotgun (WGS) entry which is preliminary data.</text>
</comment>
<dbReference type="InterPro" id="IPR006439">
    <property type="entry name" value="HAD-SF_hydro_IA"/>
</dbReference>
<dbReference type="InterPro" id="IPR023214">
    <property type="entry name" value="HAD_sf"/>
</dbReference>
<dbReference type="Gene3D" id="1.10.150.240">
    <property type="entry name" value="Putative phosphatase, domain 2"/>
    <property type="match status" value="1"/>
</dbReference>
<dbReference type="SFLD" id="SFLDG01135">
    <property type="entry name" value="C1.5.6:_HAD__Beta-PGM__Phospha"/>
    <property type="match status" value="1"/>
</dbReference>
<dbReference type="NCBIfam" id="TIGR01509">
    <property type="entry name" value="HAD-SF-IA-v3"/>
    <property type="match status" value="1"/>
</dbReference>
<dbReference type="SFLD" id="SFLDS00003">
    <property type="entry name" value="Haloacid_Dehalogenase"/>
    <property type="match status" value="1"/>
</dbReference>
<organism evidence="1 2">
    <name type="scientific">Marinicrinis sediminis</name>
    <dbReference type="NCBI Taxonomy" id="1652465"/>
    <lineage>
        <taxon>Bacteria</taxon>
        <taxon>Bacillati</taxon>
        <taxon>Bacillota</taxon>
        <taxon>Bacilli</taxon>
        <taxon>Bacillales</taxon>
        <taxon>Paenibacillaceae</taxon>
    </lineage>
</organism>
<dbReference type="RefSeq" id="WP_379928431.1">
    <property type="nucleotide sequence ID" value="NZ_JBHUMM010000007.1"/>
</dbReference>
<dbReference type="GO" id="GO:0004427">
    <property type="term" value="F:inorganic diphosphate phosphatase activity"/>
    <property type="evidence" value="ECO:0007669"/>
    <property type="project" value="UniProtKB-EC"/>
</dbReference>
<evidence type="ECO:0000313" key="1">
    <source>
        <dbReference type="EMBL" id="MFD2671014.1"/>
    </source>
</evidence>
<keyword evidence="2" id="KW-1185">Reference proteome</keyword>
<dbReference type="EC" id="3.6.1.1" evidence="1"/>
<name>A0ABW5R8B7_9BACL</name>
<dbReference type="InterPro" id="IPR023198">
    <property type="entry name" value="PGP-like_dom2"/>
</dbReference>
<accession>A0ABW5R8B7</accession>
<dbReference type="Gene3D" id="3.40.50.1000">
    <property type="entry name" value="HAD superfamily/HAD-like"/>
    <property type="match status" value="1"/>
</dbReference>
<dbReference type="InterPro" id="IPR041492">
    <property type="entry name" value="HAD_2"/>
</dbReference>
<dbReference type="PANTHER" id="PTHR43434">
    <property type="entry name" value="PHOSPHOGLYCOLATE PHOSPHATASE"/>
    <property type="match status" value="1"/>
</dbReference>
<dbReference type="SFLD" id="SFLDG01129">
    <property type="entry name" value="C1.5:_HAD__Beta-PGM__Phosphata"/>
    <property type="match status" value="1"/>
</dbReference>
<dbReference type="NCBIfam" id="NF009804">
    <property type="entry name" value="PRK13288.1"/>
    <property type="match status" value="1"/>
</dbReference>
<dbReference type="SUPFAM" id="SSF56784">
    <property type="entry name" value="HAD-like"/>
    <property type="match status" value="1"/>
</dbReference>
<gene>
    <name evidence="1" type="primary">ppaX</name>
    <name evidence="1" type="ORF">ACFSUC_05255</name>
</gene>
<reference evidence="2" key="1">
    <citation type="journal article" date="2019" name="Int. J. Syst. Evol. Microbiol.">
        <title>The Global Catalogue of Microorganisms (GCM) 10K type strain sequencing project: providing services to taxonomists for standard genome sequencing and annotation.</title>
        <authorList>
            <consortium name="The Broad Institute Genomics Platform"/>
            <consortium name="The Broad Institute Genome Sequencing Center for Infectious Disease"/>
            <person name="Wu L."/>
            <person name="Ma J."/>
        </authorList>
    </citation>
    <scope>NUCLEOTIDE SEQUENCE [LARGE SCALE GENOMIC DNA]</scope>
    <source>
        <strain evidence="2">KCTC 33676</strain>
    </source>
</reference>
<dbReference type="InterPro" id="IPR036412">
    <property type="entry name" value="HAD-like_sf"/>
</dbReference>
<keyword evidence="1" id="KW-0378">Hydrolase</keyword>
<evidence type="ECO:0000313" key="2">
    <source>
        <dbReference type="Proteomes" id="UP001597497"/>
    </source>
</evidence>
<sequence>MINTVLFDLDGTILDTNELIIESFMHVMEGRSFKPLTRDWLIQHMGKPLNTQLRYFTNRAEEEDVEDLVKLYRTYNLERHDDLVRAFPHTLEVCEALKQQGVRMGVVTSKVRLTSEKGLRLCKLMDYMDTIVTVEDVQHPKPHPEPVLRALQEMNAEPGQTLMVGDSPYDIEAANRAGVRSVAVSWSLKDKELLQTFQPYTIIEDMNELLHLVNKENQSQ</sequence>
<proteinExistence type="predicted"/>
<dbReference type="PANTHER" id="PTHR43434:SF26">
    <property type="entry name" value="PYROPHOSPHATASE PPAX"/>
    <property type="match status" value="1"/>
</dbReference>
<dbReference type="EMBL" id="JBHUMM010000007">
    <property type="protein sequence ID" value="MFD2671014.1"/>
    <property type="molecule type" value="Genomic_DNA"/>
</dbReference>
<dbReference type="Proteomes" id="UP001597497">
    <property type="component" value="Unassembled WGS sequence"/>
</dbReference>
<dbReference type="Pfam" id="PF13419">
    <property type="entry name" value="HAD_2"/>
    <property type="match status" value="1"/>
</dbReference>
<dbReference type="InterPro" id="IPR050155">
    <property type="entry name" value="HAD-like_hydrolase_sf"/>
</dbReference>
<protein>
    <submittedName>
        <fullName evidence="1">Pyrophosphatase PpaX</fullName>
        <ecNumber evidence="1">3.6.1.1</ecNumber>
    </submittedName>
</protein>
<dbReference type="PRINTS" id="PR00413">
    <property type="entry name" value="HADHALOGNASE"/>
</dbReference>